<name>A0ABW3AXE6_9SPHI</name>
<dbReference type="Proteomes" id="UP001597010">
    <property type="component" value="Unassembled WGS sequence"/>
</dbReference>
<proteinExistence type="predicted"/>
<sequence length="388" mass="43710">MKKRLTIPFLLITCFVILTCKKPFYPTVQAQSKSYLVVEGFINTGNDSTVVKLSRTVNVSDSTRIKAETGAKVSVIDDTGTSYLLTEVDKGKYAAGPMPLNSSHKYRLDIITSGGLQYQSDLVEAKNAPPIDTIGYKIRYNGLQINISSHDPANNTHYYRWEYDEDWRFHAKYESFYIAKDDTVVRRTPEEDIYNCFNKAKSSTIVIGSSVKLTSDVISEAPLTLIPSSSQKISVRYSIMVREYALSREAYLFYENLKKNTEQLGSIFDALPSEISGNIHNVNDTKEPVIGYITAGTYTKKRKYINKSELPNWQTAYPEGCMQDTALFVNPVTKQNDVKFYILGGKQIATSSILTDTGVLLGYLRTDFICADCTLTGTKKRPDFWEDN</sequence>
<dbReference type="InterPro" id="IPR025345">
    <property type="entry name" value="DUF4249"/>
</dbReference>
<reference evidence="2" key="1">
    <citation type="journal article" date="2019" name="Int. J. Syst. Evol. Microbiol.">
        <title>The Global Catalogue of Microorganisms (GCM) 10K type strain sequencing project: providing services to taxonomists for standard genome sequencing and annotation.</title>
        <authorList>
            <consortium name="The Broad Institute Genomics Platform"/>
            <consortium name="The Broad Institute Genome Sequencing Center for Infectious Disease"/>
            <person name="Wu L."/>
            <person name="Ma J."/>
        </authorList>
    </citation>
    <scope>NUCLEOTIDE SEQUENCE [LARGE SCALE GENOMIC DNA]</scope>
    <source>
        <strain evidence="2">CCUG 61484</strain>
    </source>
</reference>
<dbReference type="Pfam" id="PF14054">
    <property type="entry name" value="DUF4249"/>
    <property type="match status" value="1"/>
</dbReference>
<organism evidence="1 2">
    <name type="scientific">Mucilaginibacter litoreus</name>
    <dbReference type="NCBI Taxonomy" id="1048221"/>
    <lineage>
        <taxon>Bacteria</taxon>
        <taxon>Pseudomonadati</taxon>
        <taxon>Bacteroidota</taxon>
        <taxon>Sphingobacteriia</taxon>
        <taxon>Sphingobacteriales</taxon>
        <taxon>Sphingobacteriaceae</taxon>
        <taxon>Mucilaginibacter</taxon>
    </lineage>
</organism>
<keyword evidence="2" id="KW-1185">Reference proteome</keyword>
<comment type="caution">
    <text evidence="1">The sequence shown here is derived from an EMBL/GenBank/DDBJ whole genome shotgun (WGS) entry which is preliminary data.</text>
</comment>
<dbReference type="RefSeq" id="WP_377117302.1">
    <property type="nucleotide sequence ID" value="NZ_JBHTHZ010000014.1"/>
</dbReference>
<protein>
    <submittedName>
        <fullName evidence="1">DUF4249 domain-containing protein</fullName>
    </submittedName>
</protein>
<gene>
    <name evidence="1" type="ORF">ACFQZX_16205</name>
</gene>
<evidence type="ECO:0000313" key="2">
    <source>
        <dbReference type="Proteomes" id="UP001597010"/>
    </source>
</evidence>
<dbReference type="EMBL" id="JBHTHZ010000014">
    <property type="protein sequence ID" value="MFD0795166.1"/>
    <property type="molecule type" value="Genomic_DNA"/>
</dbReference>
<evidence type="ECO:0000313" key="1">
    <source>
        <dbReference type="EMBL" id="MFD0795166.1"/>
    </source>
</evidence>
<accession>A0ABW3AXE6</accession>